<feature type="compositionally biased region" description="Low complexity" evidence="9">
    <location>
        <begin position="737"/>
        <end position="747"/>
    </location>
</feature>
<evidence type="ECO:0000256" key="5">
    <source>
        <dbReference type="ARBA" id="ARBA00022777"/>
    </source>
</evidence>
<comment type="catalytic activity">
    <reaction evidence="7">
        <text>L-threonyl-[protein] + ATP = O-phospho-L-threonyl-[protein] + ADP + H(+)</text>
        <dbReference type="Rhea" id="RHEA:46608"/>
        <dbReference type="Rhea" id="RHEA-COMP:11060"/>
        <dbReference type="Rhea" id="RHEA-COMP:11605"/>
        <dbReference type="ChEBI" id="CHEBI:15378"/>
        <dbReference type="ChEBI" id="CHEBI:30013"/>
        <dbReference type="ChEBI" id="CHEBI:30616"/>
        <dbReference type="ChEBI" id="CHEBI:61977"/>
        <dbReference type="ChEBI" id="CHEBI:456216"/>
        <dbReference type="EC" id="2.7.11.1"/>
    </reaction>
</comment>
<dbReference type="OrthoDB" id="248923at2759"/>
<dbReference type="RefSeq" id="XP_013440469.1">
    <property type="nucleotide sequence ID" value="XM_013585015.1"/>
</dbReference>
<organism evidence="11 12">
    <name type="scientific">Eimeria necatrix</name>
    <dbReference type="NCBI Taxonomy" id="51315"/>
    <lineage>
        <taxon>Eukaryota</taxon>
        <taxon>Sar</taxon>
        <taxon>Alveolata</taxon>
        <taxon>Apicomplexa</taxon>
        <taxon>Conoidasida</taxon>
        <taxon>Coccidia</taxon>
        <taxon>Eucoccidiorida</taxon>
        <taxon>Eimeriorina</taxon>
        <taxon>Eimeriidae</taxon>
        <taxon>Eimeria</taxon>
    </lineage>
</organism>
<dbReference type="SUPFAM" id="SSF56112">
    <property type="entry name" value="Protein kinase-like (PK-like)"/>
    <property type="match status" value="1"/>
</dbReference>
<accession>U6MFV4</accession>
<feature type="compositionally biased region" description="Low complexity" evidence="9">
    <location>
        <begin position="603"/>
        <end position="620"/>
    </location>
</feature>
<dbReference type="PANTHER" id="PTHR22967:SF57">
    <property type="entry name" value="AUXILIN, ISOFORM A-RELATED"/>
    <property type="match status" value="1"/>
</dbReference>
<keyword evidence="4" id="KW-0547">Nucleotide-binding</keyword>
<dbReference type="PROSITE" id="PS50011">
    <property type="entry name" value="PROTEIN_KINASE_DOM"/>
    <property type="match status" value="1"/>
</dbReference>
<feature type="compositionally biased region" description="Basic residues" evidence="9">
    <location>
        <begin position="450"/>
        <end position="464"/>
    </location>
</feature>
<reference evidence="11" key="2">
    <citation type="submission" date="2013-10" db="EMBL/GenBank/DDBJ databases">
        <authorList>
            <person name="Aslett M."/>
        </authorList>
    </citation>
    <scope>NUCLEOTIDE SEQUENCE [LARGE SCALE GENOMIC DNA]</scope>
    <source>
        <strain evidence="11">Houghton</strain>
    </source>
</reference>
<proteinExistence type="predicted"/>
<dbReference type="SMART" id="SM00220">
    <property type="entry name" value="S_TKc"/>
    <property type="match status" value="1"/>
</dbReference>
<evidence type="ECO:0000256" key="9">
    <source>
        <dbReference type="SAM" id="MobiDB-lite"/>
    </source>
</evidence>
<evidence type="ECO:0000256" key="2">
    <source>
        <dbReference type="ARBA" id="ARBA00022527"/>
    </source>
</evidence>
<dbReference type="Proteomes" id="UP000030754">
    <property type="component" value="Unassembled WGS sequence"/>
</dbReference>
<keyword evidence="5 11" id="KW-0418">Kinase</keyword>
<dbReference type="GeneID" id="25473717"/>
<keyword evidence="3" id="KW-0808">Transferase</keyword>
<dbReference type="PANTHER" id="PTHR22967">
    <property type="entry name" value="SERINE/THREONINE PROTEIN KINASE"/>
    <property type="match status" value="1"/>
</dbReference>
<dbReference type="InterPro" id="IPR011009">
    <property type="entry name" value="Kinase-like_dom_sf"/>
</dbReference>
<protein>
    <recommendedName>
        <fullName evidence="1">non-specific serine/threonine protein kinase</fullName>
        <ecNumber evidence="1">2.7.11.1</ecNumber>
    </recommendedName>
</protein>
<evidence type="ECO:0000313" key="11">
    <source>
        <dbReference type="EMBL" id="CDJ63107.1"/>
    </source>
</evidence>
<comment type="catalytic activity">
    <reaction evidence="8">
        <text>L-seryl-[protein] + ATP = O-phospho-L-seryl-[protein] + ADP + H(+)</text>
        <dbReference type="Rhea" id="RHEA:17989"/>
        <dbReference type="Rhea" id="RHEA-COMP:9863"/>
        <dbReference type="Rhea" id="RHEA-COMP:11604"/>
        <dbReference type="ChEBI" id="CHEBI:15378"/>
        <dbReference type="ChEBI" id="CHEBI:29999"/>
        <dbReference type="ChEBI" id="CHEBI:30616"/>
        <dbReference type="ChEBI" id="CHEBI:83421"/>
        <dbReference type="ChEBI" id="CHEBI:456216"/>
        <dbReference type="EC" id="2.7.11.1"/>
    </reaction>
</comment>
<keyword evidence="12" id="KW-1185">Reference proteome</keyword>
<evidence type="ECO:0000256" key="7">
    <source>
        <dbReference type="ARBA" id="ARBA00047899"/>
    </source>
</evidence>
<feature type="region of interest" description="Disordered" evidence="9">
    <location>
        <begin position="719"/>
        <end position="752"/>
    </location>
</feature>
<dbReference type="GO" id="GO:0004674">
    <property type="term" value="F:protein serine/threonine kinase activity"/>
    <property type="evidence" value="ECO:0007669"/>
    <property type="project" value="UniProtKB-KW"/>
</dbReference>
<sequence length="834" mass="91837">MQSLRHLFQHTFHSKNQIEIGGRTLRIEKQLAEGKLLLPLLQVFAPSGYAYVSLVQDTVTGELFALKRLPFADREGFEIAAKEMHLLVNRQTQSSRGIRGIPKSQGAFGGLTCFPAGSYTAPGLHGSQHPPESPTLGLRDHMRLYKELLRPESLPHHENLVKYHGSLVGSPKGLSGGPGEVLLLLEYCSGGTLIDLLQRTQRPQEGLHEDVIRRVLLHVSRGLAHLHTQTPPIVHCDLKAENILWGPPSPSWGARSSLEESTGLFAFSLGGLWARATGNTPDLREVPEGLEGVFRVCDFGSCLRGILDPSIGGRKEKLQLAERIEKQSTLAYRAPEMVDLYLEYPIGPPADIWMLGCVLFILCFYRHPFEGASALAISNGAYSIPPGHKYSDELMALLRCLLSIRPWERPTAQQLAAALETPGGLVQLLQDQQQQRKQQRPKNQEQQQKQQHKNQKKHQKKQHQRQRDSFHEDLVVRSKPKGAAEADTRDECFDPCSAAQVPLSQQQEQQQQQQQQHATDLWGQPLLPQEEEPWEQQQQHDQHQQKQQQRRRHLIDWGIGEHRYQKAQPQSHQQQEQELLLQQVDFRGIETLCAPCELPQRDAAGSGSSSSSSRGNKAGAYNAEEARKGCQHKSLSLLSCVPSPKSFGLRPAAPSAVGAPVSVVASPATTLFASAVSASAAVASGQSLFGSSPRKPRTPVNGVPRQELLLERMLVMSQQAVQKQNQDEHSFPRCRQASSGSATAASGPVEPPWRSDMCRVGASVASAGVAENNSSSSDRTAAGDSVSKVKFRLSGSMDVCLLRLWETKPQPSGLGGRDEKETGTNDVHPSASPF</sequence>
<name>U6MFV4_9EIME</name>
<dbReference type="InterPro" id="IPR000719">
    <property type="entry name" value="Prot_kinase_dom"/>
</dbReference>
<keyword evidence="2" id="KW-0723">Serine/threonine-protein kinase</keyword>
<feature type="region of interest" description="Disordered" evidence="9">
    <location>
        <begin position="599"/>
        <end position="624"/>
    </location>
</feature>
<reference evidence="11" key="1">
    <citation type="submission" date="2013-10" db="EMBL/GenBank/DDBJ databases">
        <title>Genomic analysis of the causative agents of coccidiosis in chickens.</title>
        <authorList>
            <person name="Reid A.J."/>
            <person name="Blake D."/>
            <person name="Billington K."/>
            <person name="Browne H."/>
            <person name="Dunn M."/>
            <person name="Hung S."/>
            <person name="Kawahara F."/>
            <person name="Miranda-Saavedra D."/>
            <person name="Mourier T."/>
            <person name="Nagra H."/>
            <person name="Otto T.D."/>
            <person name="Rawlings N."/>
            <person name="Sanchez A."/>
            <person name="Sanders M."/>
            <person name="Subramaniam C."/>
            <person name="Tay Y."/>
            <person name="Dear P."/>
            <person name="Doerig C."/>
            <person name="Gruber A."/>
            <person name="Parkinson J."/>
            <person name="Shirley M."/>
            <person name="Wan K.L."/>
            <person name="Berriman M."/>
            <person name="Tomley F."/>
            <person name="Pain A."/>
        </authorList>
    </citation>
    <scope>NUCLEOTIDE SEQUENCE [LARGE SCALE GENOMIC DNA]</scope>
    <source>
        <strain evidence="11">Houghton</strain>
    </source>
</reference>
<feature type="region of interest" description="Disordered" evidence="9">
    <location>
        <begin position="807"/>
        <end position="834"/>
    </location>
</feature>
<dbReference type="GO" id="GO:0005524">
    <property type="term" value="F:ATP binding"/>
    <property type="evidence" value="ECO:0007669"/>
    <property type="project" value="UniProtKB-KW"/>
</dbReference>
<dbReference type="Gene3D" id="3.30.200.20">
    <property type="entry name" value="Phosphorylase Kinase, domain 1"/>
    <property type="match status" value="1"/>
</dbReference>
<dbReference type="EC" id="2.7.11.1" evidence="1"/>
<dbReference type="VEuPathDB" id="ToxoDB:ENH_00035540"/>
<dbReference type="GO" id="GO:0005737">
    <property type="term" value="C:cytoplasm"/>
    <property type="evidence" value="ECO:0007669"/>
    <property type="project" value="TreeGrafter"/>
</dbReference>
<feature type="compositionally biased region" description="Basic and acidic residues" evidence="9">
    <location>
        <begin position="465"/>
        <end position="489"/>
    </location>
</feature>
<keyword evidence="6" id="KW-0067">ATP-binding</keyword>
<feature type="region of interest" description="Disordered" evidence="9">
    <location>
        <begin position="431"/>
        <end position="489"/>
    </location>
</feature>
<evidence type="ECO:0000256" key="1">
    <source>
        <dbReference type="ARBA" id="ARBA00012513"/>
    </source>
</evidence>
<dbReference type="Pfam" id="PF00069">
    <property type="entry name" value="Pkinase"/>
    <property type="match status" value="1"/>
</dbReference>
<dbReference type="AlphaFoldDB" id="U6MFV4"/>
<gene>
    <name evidence="11" type="ORF">ENH_00035540</name>
</gene>
<evidence type="ECO:0000256" key="8">
    <source>
        <dbReference type="ARBA" id="ARBA00048679"/>
    </source>
</evidence>
<dbReference type="Gene3D" id="1.10.510.10">
    <property type="entry name" value="Transferase(Phosphotransferase) domain 1"/>
    <property type="match status" value="2"/>
</dbReference>
<feature type="region of interest" description="Disordered" evidence="9">
    <location>
        <begin position="531"/>
        <end position="551"/>
    </location>
</feature>
<evidence type="ECO:0000259" key="10">
    <source>
        <dbReference type="PROSITE" id="PS50011"/>
    </source>
</evidence>
<evidence type="ECO:0000256" key="6">
    <source>
        <dbReference type="ARBA" id="ARBA00022840"/>
    </source>
</evidence>
<evidence type="ECO:0000256" key="3">
    <source>
        <dbReference type="ARBA" id="ARBA00022679"/>
    </source>
</evidence>
<feature type="domain" description="Protein kinase" evidence="10">
    <location>
        <begin position="38"/>
        <end position="429"/>
    </location>
</feature>
<dbReference type="EMBL" id="HG722714">
    <property type="protein sequence ID" value="CDJ63107.1"/>
    <property type="molecule type" value="Genomic_DNA"/>
</dbReference>
<evidence type="ECO:0000256" key="4">
    <source>
        <dbReference type="ARBA" id="ARBA00022741"/>
    </source>
</evidence>
<evidence type="ECO:0000313" key="12">
    <source>
        <dbReference type="Proteomes" id="UP000030754"/>
    </source>
</evidence>